<dbReference type="PROSITE" id="PS00227">
    <property type="entry name" value="TUBULIN"/>
    <property type="match status" value="1"/>
</dbReference>
<dbReference type="Gene3D" id="3.40.50.1440">
    <property type="entry name" value="Tubulin/FtsZ, GTPase domain"/>
    <property type="match status" value="1"/>
</dbReference>
<dbReference type="InterPro" id="IPR003008">
    <property type="entry name" value="Tubulin_FtsZ_GTPase"/>
</dbReference>
<dbReference type="PANTHER" id="PTHR11588">
    <property type="entry name" value="TUBULIN"/>
    <property type="match status" value="1"/>
</dbReference>
<keyword evidence="2 5" id="KW-0493">Microtubule</keyword>
<dbReference type="GO" id="GO:0005874">
    <property type="term" value="C:microtubule"/>
    <property type="evidence" value="ECO:0007669"/>
    <property type="project" value="UniProtKB-KW"/>
</dbReference>
<dbReference type="InterPro" id="IPR017975">
    <property type="entry name" value="Tubulin_CS"/>
</dbReference>
<comment type="similarity">
    <text evidence="1 5">Belongs to the tubulin family.</text>
</comment>
<evidence type="ECO:0000256" key="1">
    <source>
        <dbReference type="ARBA" id="ARBA00009636"/>
    </source>
</evidence>
<protein>
    <recommendedName>
        <fullName evidence="6">Tubulin/FtsZ GTPase domain-containing protein</fullName>
    </recommendedName>
</protein>
<reference evidence="7 8" key="1">
    <citation type="submission" date="2018-11" db="EMBL/GenBank/DDBJ databases">
        <authorList>
            <consortium name="Pathogen Informatics"/>
        </authorList>
    </citation>
    <scope>NUCLEOTIDE SEQUENCE [LARGE SCALE GENOMIC DNA]</scope>
</reference>
<dbReference type="Proteomes" id="UP000281553">
    <property type="component" value="Unassembled WGS sequence"/>
</dbReference>
<evidence type="ECO:0000256" key="4">
    <source>
        <dbReference type="ARBA" id="ARBA00023134"/>
    </source>
</evidence>
<keyword evidence="3 5" id="KW-0547">Nucleotide-binding</keyword>
<evidence type="ECO:0000313" key="7">
    <source>
        <dbReference type="EMBL" id="VDN26398.1"/>
    </source>
</evidence>
<keyword evidence="4 5" id="KW-0342">GTP-binding</keyword>
<dbReference type="EMBL" id="UYRU01075904">
    <property type="protein sequence ID" value="VDN26398.1"/>
    <property type="molecule type" value="Genomic_DNA"/>
</dbReference>
<organism evidence="7 8">
    <name type="scientific">Dibothriocephalus latus</name>
    <name type="common">Fish tapeworm</name>
    <name type="synonym">Diphyllobothrium latum</name>
    <dbReference type="NCBI Taxonomy" id="60516"/>
    <lineage>
        <taxon>Eukaryota</taxon>
        <taxon>Metazoa</taxon>
        <taxon>Spiralia</taxon>
        <taxon>Lophotrochozoa</taxon>
        <taxon>Platyhelminthes</taxon>
        <taxon>Cestoda</taxon>
        <taxon>Eucestoda</taxon>
        <taxon>Diphyllobothriidea</taxon>
        <taxon>Diphyllobothriidae</taxon>
        <taxon>Dibothriocephalus</taxon>
    </lineage>
</organism>
<dbReference type="InterPro" id="IPR036525">
    <property type="entry name" value="Tubulin/FtsZ_GTPase_sf"/>
</dbReference>
<dbReference type="InterPro" id="IPR000217">
    <property type="entry name" value="Tubulin"/>
</dbReference>
<proteinExistence type="inferred from homology"/>
<feature type="domain" description="Tubulin/FtsZ GTPase" evidence="6">
    <location>
        <begin position="14"/>
        <end position="78"/>
    </location>
</feature>
<dbReference type="OrthoDB" id="10429601at2759"/>
<dbReference type="PRINTS" id="PR01161">
    <property type="entry name" value="TUBULIN"/>
</dbReference>
<dbReference type="GO" id="GO:0007017">
    <property type="term" value="P:microtubule-based process"/>
    <property type="evidence" value="ECO:0007669"/>
    <property type="project" value="InterPro"/>
</dbReference>
<dbReference type="GO" id="GO:0005525">
    <property type="term" value="F:GTP binding"/>
    <property type="evidence" value="ECO:0007669"/>
    <property type="project" value="UniProtKB-UniRule"/>
</dbReference>
<accession>A0A3P7MUZ7</accession>
<evidence type="ECO:0000256" key="5">
    <source>
        <dbReference type="RuleBase" id="RU000352"/>
    </source>
</evidence>
<evidence type="ECO:0000313" key="8">
    <source>
        <dbReference type="Proteomes" id="UP000281553"/>
    </source>
</evidence>
<name>A0A3P7MUZ7_DIBLA</name>
<evidence type="ECO:0000256" key="2">
    <source>
        <dbReference type="ARBA" id="ARBA00022701"/>
    </source>
</evidence>
<keyword evidence="8" id="KW-1185">Reference proteome</keyword>
<sequence length="141" mass="16118">MLFLSLKFRGVYRNLFDRRSLISGKEDGASNYARGFYRLAPEYRETFEDSMRFIAESCDNLDGIQFFHSYGGGTGAGVLIGKTLVVVYCPSKRFLLTRKLFILLPHTEWEYILGADPPTSTYTGHITVYYLMALLSMISRN</sequence>
<gene>
    <name evidence="7" type="ORF">DILT_LOCUS14799</name>
</gene>
<evidence type="ECO:0000256" key="3">
    <source>
        <dbReference type="ARBA" id="ARBA00022741"/>
    </source>
</evidence>
<dbReference type="AlphaFoldDB" id="A0A3P7MUZ7"/>
<evidence type="ECO:0000259" key="6">
    <source>
        <dbReference type="Pfam" id="PF00091"/>
    </source>
</evidence>
<dbReference type="Pfam" id="PF00091">
    <property type="entry name" value="Tubulin"/>
    <property type="match status" value="1"/>
</dbReference>
<dbReference type="SUPFAM" id="SSF52490">
    <property type="entry name" value="Tubulin nucleotide-binding domain-like"/>
    <property type="match status" value="1"/>
</dbReference>